<proteinExistence type="predicted"/>
<gene>
    <name evidence="2" type="ORF">ACFSKU_20895</name>
</gene>
<name>A0ABW4X2Y8_9BACT</name>
<dbReference type="Proteomes" id="UP001597369">
    <property type="component" value="Unassembled WGS sequence"/>
</dbReference>
<feature type="compositionally biased region" description="Basic and acidic residues" evidence="1">
    <location>
        <begin position="65"/>
        <end position="82"/>
    </location>
</feature>
<protein>
    <submittedName>
        <fullName evidence="2">Uncharacterized protein</fullName>
    </submittedName>
</protein>
<feature type="compositionally biased region" description="Low complexity" evidence="1">
    <location>
        <begin position="126"/>
        <end position="136"/>
    </location>
</feature>
<feature type="compositionally biased region" description="Basic and acidic residues" evidence="1">
    <location>
        <begin position="99"/>
        <end position="117"/>
    </location>
</feature>
<comment type="caution">
    <text evidence="2">The sequence shown here is derived from an EMBL/GenBank/DDBJ whole genome shotgun (WGS) entry which is preliminary data.</text>
</comment>
<feature type="compositionally biased region" description="Polar residues" evidence="1">
    <location>
        <begin position="87"/>
        <end position="98"/>
    </location>
</feature>
<dbReference type="EMBL" id="JBHUHV010000059">
    <property type="protein sequence ID" value="MFD2069354.1"/>
    <property type="molecule type" value="Genomic_DNA"/>
</dbReference>
<feature type="compositionally biased region" description="Polar residues" evidence="1">
    <location>
        <begin position="1"/>
        <end position="12"/>
    </location>
</feature>
<evidence type="ECO:0000313" key="3">
    <source>
        <dbReference type="Proteomes" id="UP001597369"/>
    </source>
</evidence>
<feature type="region of interest" description="Disordered" evidence="1">
    <location>
        <begin position="1"/>
        <end position="282"/>
    </location>
</feature>
<feature type="compositionally biased region" description="Basic and acidic residues" evidence="1">
    <location>
        <begin position="259"/>
        <end position="282"/>
    </location>
</feature>
<evidence type="ECO:0000313" key="2">
    <source>
        <dbReference type="EMBL" id="MFD2069354.1"/>
    </source>
</evidence>
<sequence>MANKPMNLNGSEGENHKIGRDLYKKDKQFDQDNKQQRGGYRGDETRDWGENTFFHTGPNRQGAQDYDHNDYGYRRNNNEDYPRGGASHSSYNQGQNAHLNDHYGSRSDSNYRNERSFINHGDGYSNNRNQGHNFNGNAGGSQPGNFNEPPRDRESSWRDTPGGRSRYKETDYRYGSGSHNWYRENRYSPDDDRDRNNHDDRGFFDRVKDGWNDIMHSDDPGYTDHSRNQPSNRLDRERNSSEPYRDRNFNRGYEGGPRWADETDSGHDNYYDGIDRSQRMRR</sequence>
<organism evidence="2 3">
    <name type="scientific">Pontibacter silvestris</name>
    <dbReference type="NCBI Taxonomy" id="2305183"/>
    <lineage>
        <taxon>Bacteria</taxon>
        <taxon>Pseudomonadati</taxon>
        <taxon>Bacteroidota</taxon>
        <taxon>Cytophagia</taxon>
        <taxon>Cytophagales</taxon>
        <taxon>Hymenobacteraceae</taxon>
        <taxon>Pontibacter</taxon>
    </lineage>
</organism>
<evidence type="ECO:0000256" key="1">
    <source>
        <dbReference type="SAM" id="MobiDB-lite"/>
    </source>
</evidence>
<reference evidence="3" key="1">
    <citation type="journal article" date="2019" name="Int. J. Syst. Evol. Microbiol.">
        <title>The Global Catalogue of Microorganisms (GCM) 10K type strain sequencing project: providing services to taxonomists for standard genome sequencing and annotation.</title>
        <authorList>
            <consortium name="The Broad Institute Genomics Platform"/>
            <consortium name="The Broad Institute Genome Sequencing Center for Infectious Disease"/>
            <person name="Wu L."/>
            <person name="Ma J."/>
        </authorList>
    </citation>
    <scope>NUCLEOTIDE SEQUENCE [LARGE SCALE GENOMIC DNA]</scope>
    <source>
        <strain evidence="3">JCM 16545</strain>
    </source>
</reference>
<dbReference type="RefSeq" id="WP_229961317.1">
    <property type="nucleotide sequence ID" value="NZ_JAJJWI010000011.1"/>
</dbReference>
<feature type="compositionally biased region" description="Basic and acidic residues" evidence="1">
    <location>
        <begin position="13"/>
        <end position="49"/>
    </location>
</feature>
<accession>A0ABW4X2Y8</accession>
<keyword evidence="3" id="KW-1185">Reference proteome</keyword>
<feature type="compositionally biased region" description="Basic and acidic residues" evidence="1">
    <location>
        <begin position="181"/>
        <end position="249"/>
    </location>
</feature>